<evidence type="ECO:0000313" key="4">
    <source>
        <dbReference type="Proteomes" id="UP000800092"/>
    </source>
</evidence>
<dbReference type="Proteomes" id="UP000800092">
    <property type="component" value="Unassembled WGS sequence"/>
</dbReference>
<dbReference type="PANTHER" id="PTHR39596">
    <property type="match status" value="1"/>
</dbReference>
<sequence length="869" mass="98775">MDHLFMPDGACSRVEDDVCYQGSKDYLKHTFHGFAESKGYSFLFNSPLASTDGIENYESLTAPDSLNAFLQEWLFFGFLKEVFDNVPRELLEGSMFEHDAFIRSNPSWPSMIIQNSPAAREEIDDKFQRVEARRCVLYTKELVGLAKKWVKGIKSKLHEAASEYEQLPASQYEHLAKCISTISRTLQYLSMRTPSIQYDSKTTAVIAATTEFVVTMITKTFENTKIKGLTPIIQSLWNSFGWRDIYVERMVNLGWCRHAAARINFTFPALQVIHFCTNLRRYEALDHSQCTKELCQASANPIIPRHRSTCKHPRVDYDGFAIEGDLRQKMLRIIRVNGLPLLKIRNRGDKIEIKLAHGKEDDKYIALSHVWSDGMGNHSKNSLPWCQLESLHSRLAKIPRQRPGAEGNELLVWIDTLCCPVEAASQEDERARVMGQMRQIYEKADFVFVLDSELESINRPLSKLETAFRILTSNWMRRLWTLQEGYLARELWVQFKNEAFELDQDDIKRMNLDDVSIESFWIARTVKALYASLRRRLMQENIDSQVESTLLAMALQGRSVTKPSDEPLCIATLLNLDAGQIAAFSTEGDDCVNKRMSMLWTLMQRSTIGIPKSVLFYTGQKLRLDGFHWAPASLLDKAALPLVRTLFTSSSASSTTISPSGLCVQSEGILLPPKCSPLRCLKKHRKLGSTSILNDSVIYLRDNADRWFIFYRHQSSGQSLGPGQKQPHTSDRTEATGYKRAAGRKVVRYGVMFRDNLVDRLPASPPSGECLLVAVHGSEGQAQLVTALETIMTNRAMPEQAAIWEIAYQTTVAIRMSEDFKTVERRDALRNATADLNPSQFHMNEIPNAKIQTKRKLAMLSSLKGTYRL</sequence>
<keyword evidence="4" id="KW-1185">Reference proteome</keyword>
<dbReference type="InterPro" id="IPR010730">
    <property type="entry name" value="HET"/>
</dbReference>
<feature type="domain" description="Heterokaryon incompatibility" evidence="2">
    <location>
        <begin position="364"/>
        <end position="452"/>
    </location>
</feature>
<evidence type="ECO:0000259" key="2">
    <source>
        <dbReference type="Pfam" id="PF06985"/>
    </source>
</evidence>
<protein>
    <recommendedName>
        <fullName evidence="2">Heterokaryon incompatibility domain-containing protein</fullName>
    </recommendedName>
</protein>
<reference evidence="3" key="1">
    <citation type="journal article" date="2020" name="Stud. Mycol.">
        <title>101 Dothideomycetes genomes: a test case for predicting lifestyles and emergence of pathogens.</title>
        <authorList>
            <person name="Haridas S."/>
            <person name="Albert R."/>
            <person name="Binder M."/>
            <person name="Bloem J."/>
            <person name="Labutti K."/>
            <person name="Salamov A."/>
            <person name="Andreopoulos B."/>
            <person name="Baker S."/>
            <person name="Barry K."/>
            <person name="Bills G."/>
            <person name="Bluhm B."/>
            <person name="Cannon C."/>
            <person name="Castanera R."/>
            <person name="Culley D."/>
            <person name="Daum C."/>
            <person name="Ezra D."/>
            <person name="Gonzalez J."/>
            <person name="Henrissat B."/>
            <person name="Kuo A."/>
            <person name="Liang C."/>
            <person name="Lipzen A."/>
            <person name="Lutzoni F."/>
            <person name="Magnuson J."/>
            <person name="Mondo S."/>
            <person name="Nolan M."/>
            <person name="Ohm R."/>
            <person name="Pangilinan J."/>
            <person name="Park H.-J."/>
            <person name="Ramirez L."/>
            <person name="Alfaro M."/>
            <person name="Sun H."/>
            <person name="Tritt A."/>
            <person name="Yoshinaga Y."/>
            <person name="Zwiers L.-H."/>
            <person name="Turgeon B."/>
            <person name="Goodwin S."/>
            <person name="Spatafora J."/>
            <person name="Crous P."/>
            <person name="Grigoriev I."/>
        </authorList>
    </citation>
    <scope>NUCLEOTIDE SEQUENCE</scope>
    <source>
        <strain evidence="3">Tuck. ex Michener</strain>
    </source>
</reference>
<proteinExistence type="predicted"/>
<organism evidence="3 4">
    <name type="scientific">Viridothelium virens</name>
    <name type="common">Speckled blister lichen</name>
    <name type="synonym">Trypethelium virens</name>
    <dbReference type="NCBI Taxonomy" id="1048519"/>
    <lineage>
        <taxon>Eukaryota</taxon>
        <taxon>Fungi</taxon>
        <taxon>Dikarya</taxon>
        <taxon>Ascomycota</taxon>
        <taxon>Pezizomycotina</taxon>
        <taxon>Dothideomycetes</taxon>
        <taxon>Dothideomycetes incertae sedis</taxon>
        <taxon>Trypetheliales</taxon>
        <taxon>Trypetheliaceae</taxon>
        <taxon>Viridothelium</taxon>
    </lineage>
</organism>
<evidence type="ECO:0000256" key="1">
    <source>
        <dbReference type="SAM" id="MobiDB-lite"/>
    </source>
</evidence>
<name>A0A6A6GUL3_VIRVR</name>
<gene>
    <name evidence="3" type="ORF">EV356DRAFT_390947</name>
</gene>
<dbReference type="PANTHER" id="PTHR39596:SF2">
    <property type="entry name" value="HET DOMAIN PROTEIN (AFU_ORTHOLOGUE AFUA_1G17550)-RELATED"/>
    <property type="match status" value="1"/>
</dbReference>
<evidence type="ECO:0000313" key="3">
    <source>
        <dbReference type="EMBL" id="KAF2229319.1"/>
    </source>
</evidence>
<dbReference type="OrthoDB" id="2426273at2759"/>
<accession>A0A6A6GUL3</accession>
<dbReference type="Pfam" id="PF06985">
    <property type="entry name" value="HET"/>
    <property type="match status" value="1"/>
</dbReference>
<dbReference type="EMBL" id="ML991867">
    <property type="protein sequence ID" value="KAF2229319.1"/>
    <property type="molecule type" value="Genomic_DNA"/>
</dbReference>
<feature type="region of interest" description="Disordered" evidence="1">
    <location>
        <begin position="716"/>
        <end position="736"/>
    </location>
</feature>
<dbReference type="AlphaFoldDB" id="A0A6A6GUL3"/>